<sequence length="496" mass="56548">MVELNIKSLVLDNLPYEIVWLDSSGNVVYANEAFCKILGYSKKEATQLTITDINVAVTPESWQNHWKEVVEKRVVNFPAIHKTKMGKFYNVGVFAQYFSYNGMEFLCGIGHEITESNFYKNLVDNTKDIGSVGGWELNLQSGSLLATTCALEIFNTVNSDDLTPSKIIHKFKNGKRLESLFGQLIKKAADFDEIFETTDFPPRYIRAIAKPSLKGDEIYKVSGVYQDVTEIIQRDNDLELYKTIIDNAQDLIYVYNDKADLLHYSESLIDKLGYSKSELDNSNMFVLDPFITQEFWEFHFDELRKKGIHRFEWLTSRKDGTKFPVDITASHLRYNGVDYSCAVVRDITVKKNRDLELCEALEEIKSLKDRLENENEYLQEEISRKINFNNIIYTSDSYKKVLTKIDQVAYTDTTVLITGESGTGKELLASAIHSNSRRKDRPLIKINCATLPKELIESELFGHKKGAFTGAVTNKMGKFTLADGGTIFLDEIGEMP</sequence>
<dbReference type="Pfam" id="PF00158">
    <property type="entry name" value="Sigma54_activat"/>
    <property type="match status" value="1"/>
</dbReference>
<dbReference type="InterPro" id="IPR035965">
    <property type="entry name" value="PAS-like_dom_sf"/>
</dbReference>
<evidence type="ECO:0000259" key="5">
    <source>
        <dbReference type="PROSITE" id="PS50112"/>
    </source>
</evidence>
<feature type="domain" description="PAS" evidence="5">
    <location>
        <begin position="237"/>
        <end position="279"/>
    </location>
</feature>
<dbReference type="Gene3D" id="3.40.50.300">
    <property type="entry name" value="P-loop containing nucleotide triphosphate hydrolases"/>
    <property type="match status" value="1"/>
</dbReference>
<dbReference type="Pfam" id="PF13426">
    <property type="entry name" value="PAS_9"/>
    <property type="match status" value="2"/>
</dbReference>
<dbReference type="InterPro" id="IPR025662">
    <property type="entry name" value="Sigma_54_int_dom_ATP-bd_1"/>
</dbReference>
<dbReference type="SUPFAM" id="SSF55785">
    <property type="entry name" value="PYP-like sensor domain (PAS domain)"/>
    <property type="match status" value="2"/>
</dbReference>
<feature type="domain" description="Sigma-54 factor interaction" evidence="4">
    <location>
        <begin position="391"/>
        <end position="496"/>
    </location>
</feature>
<evidence type="ECO:0000313" key="7">
    <source>
        <dbReference type="Proteomes" id="UP001597361"/>
    </source>
</evidence>
<gene>
    <name evidence="6" type="ORF">ACFSKL_11255</name>
</gene>
<dbReference type="SMART" id="SM00091">
    <property type="entry name" value="PAS"/>
    <property type="match status" value="2"/>
</dbReference>
<proteinExistence type="predicted"/>
<evidence type="ECO:0000259" key="4">
    <source>
        <dbReference type="PROSITE" id="PS50045"/>
    </source>
</evidence>
<dbReference type="PROSITE" id="PS50045">
    <property type="entry name" value="SIGMA54_INTERACT_4"/>
    <property type="match status" value="1"/>
</dbReference>
<dbReference type="EMBL" id="JBHUHR010000031">
    <property type="protein sequence ID" value="MFD2035374.1"/>
    <property type="molecule type" value="Genomic_DNA"/>
</dbReference>
<dbReference type="InterPro" id="IPR000014">
    <property type="entry name" value="PAS"/>
</dbReference>
<dbReference type="CDD" id="cd00009">
    <property type="entry name" value="AAA"/>
    <property type="match status" value="1"/>
</dbReference>
<evidence type="ECO:0000313" key="6">
    <source>
        <dbReference type="EMBL" id="MFD2035374.1"/>
    </source>
</evidence>
<dbReference type="PROSITE" id="PS50112">
    <property type="entry name" value="PAS"/>
    <property type="match status" value="2"/>
</dbReference>
<name>A0ABW4VL52_9BACT</name>
<dbReference type="PROSITE" id="PS00675">
    <property type="entry name" value="SIGMA54_INTERACT_1"/>
    <property type="match status" value="1"/>
</dbReference>
<dbReference type="PANTHER" id="PTHR32071:SF117">
    <property type="entry name" value="PTS-DEPENDENT DIHYDROXYACETONE KINASE OPERON REGULATORY PROTEIN-RELATED"/>
    <property type="match status" value="1"/>
</dbReference>
<keyword evidence="3" id="KW-0238">DNA-binding</keyword>
<dbReference type="CDD" id="cd00130">
    <property type="entry name" value="PAS"/>
    <property type="match status" value="1"/>
</dbReference>
<organism evidence="6 7">
    <name type="scientific">Belliella marina</name>
    <dbReference type="NCBI Taxonomy" id="1644146"/>
    <lineage>
        <taxon>Bacteria</taxon>
        <taxon>Pseudomonadati</taxon>
        <taxon>Bacteroidota</taxon>
        <taxon>Cytophagia</taxon>
        <taxon>Cytophagales</taxon>
        <taxon>Cyclobacteriaceae</taxon>
        <taxon>Belliella</taxon>
    </lineage>
</organism>
<dbReference type="NCBIfam" id="TIGR00229">
    <property type="entry name" value="sensory_box"/>
    <property type="match status" value="2"/>
</dbReference>
<evidence type="ECO:0000256" key="2">
    <source>
        <dbReference type="ARBA" id="ARBA00022840"/>
    </source>
</evidence>
<keyword evidence="2" id="KW-0067">ATP-binding</keyword>
<dbReference type="SUPFAM" id="SSF52540">
    <property type="entry name" value="P-loop containing nucleoside triphosphate hydrolases"/>
    <property type="match status" value="1"/>
</dbReference>
<accession>A0ABW4VL52</accession>
<dbReference type="InterPro" id="IPR025943">
    <property type="entry name" value="Sigma_54_int_dom_ATP-bd_2"/>
</dbReference>
<dbReference type="RefSeq" id="WP_376886327.1">
    <property type="nucleotide sequence ID" value="NZ_JBHUHR010000031.1"/>
</dbReference>
<dbReference type="PANTHER" id="PTHR32071">
    <property type="entry name" value="TRANSCRIPTIONAL REGULATORY PROTEIN"/>
    <property type="match status" value="1"/>
</dbReference>
<dbReference type="InterPro" id="IPR002078">
    <property type="entry name" value="Sigma_54_int"/>
</dbReference>
<dbReference type="PROSITE" id="PS00676">
    <property type="entry name" value="SIGMA54_INTERACT_2"/>
    <property type="match status" value="1"/>
</dbReference>
<keyword evidence="7" id="KW-1185">Reference proteome</keyword>
<feature type="non-terminal residue" evidence="6">
    <location>
        <position position="496"/>
    </location>
</feature>
<dbReference type="InterPro" id="IPR027417">
    <property type="entry name" value="P-loop_NTPase"/>
</dbReference>
<evidence type="ECO:0000256" key="3">
    <source>
        <dbReference type="ARBA" id="ARBA00023125"/>
    </source>
</evidence>
<keyword evidence="1" id="KW-0547">Nucleotide-binding</keyword>
<dbReference type="Gene3D" id="3.30.450.20">
    <property type="entry name" value="PAS domain"/>
    <property type="match status" value="2"/>
</dbReference>
<feature type="domain" description="PAS" evidence="5">
    <location>
        <begin position="10"/>
        <end position="44"/>
    </location>
</feature>
<comment type="caution">
    <text evidence="6">The sequence shown here is derived from an EMBL/GenBank/DDBJ whole genome shotgun (WGS) entry which is preliminary data.</text>
</comment>
<reference evidence="7" key="1">
    <citation type="journal article" date="2019" name="Int. J. Syst. Evol. Microbiol.">
        <title>The Global Catalogue of Microorganisms (GCM) 10K type strain sequencing project: providing services to taxonomists for standard genome sequencing and annotation.</title>
        <authorList>
            <consortium name="The Broad Institute Genomics Platform"/>
            <consortium name="The Broad Institute Genome Sequencing Center for Infectious Disease"/>
            <person name="Wu L."/>
            <person name="Ma J."/>
        </authorList>
    </citation>
    <scope>NUCLEOTIDE SEQUENCE [LARGE SCALE GENOMIC DNA]</scope>
    <source>
        <strain evidence="7">CGMCC 1.15180</strain>
    </source>
</reference>
<dbReference type="Proteomes" id="UP001597361">
    <property type="component" value="Unassembled WGS sequence"/>
</dbReference>
<protein>
    <submittedName>
        <fullName evidence="6">Sigma 54-interacting transcriptional regulator</fullName>
    </submittedName>
</protein>
<evidence type="ECO:0000256" key="1">
    <source>
        <dbReference type="ARBA" id="ARBA00022741"/>
    </source>
</evidence>